<dbReference type="eggNOG" id="ENOG50331GI">
    <property type="taxonomic scope" value="Bacteria"/>
</dbReference>
<gene>
    <name evidence="1" type="ordered locus">Plabr_3501</name>
</gene>
<keyword evidence="2" id="KW-1185">Reference proteome</keyword>
<accession>F0SN69</accession>
<dbReference type="HOGENOM" id="CLU_1915551_0_0_0"/>
<dbReference type="AlphaFoldDB" id="F0SN69"/>
<dbReference type="EMBL" id="CP002546">
    <property type="protein sequence ID" value="ADY61098.1"/>
    <property type="molecule type" value="Genomic_DNA"/>
</dbReference>
<dbReference type="Proteomes" id="UP000006860">
    <property type="component" value="Chromosome"/>
</dbReference>
<evidence type="ECO:0000313" key="2">
    <source>
        <dbReference type="Proteomes" id="UP000006860"/>
    </source>
</evidence>
<name>F0SN69_RUBBR</name>
<dbReference type="RefSeq" id="WP_013629817.1">
    <property type="nucleotide sequence ID" value="NC_015174.1"/>
</dbReference>
<proteinExistence type="predicted"/>
<sequence>MLEIRPEGGKTAFEPGAVVDVYIQWELEQPADSLELRLVCNTAGKGDQDLGIAQTWDFAGPSTRGEENVSITLPEAPYSFSGKLISCIWAWELIAFPSNDSTRLEFTLAPGAKEILLTSTSAEQAEAESGLV</sequence>
<dbReference type="KEGG" id="pbs:Plabr_3501"/>
<organism evidence="1 2">
    <name type="scientific">Rubinisphaera brasiliensis (strain ATCC 49424 / DSM 5305 / JCM 21570 / IAM 15109 / NBRC 103401 / IFAM 1448)</name>
    <name type="common">Planctomyces brasiliensis</name>
    <dbReference type="NCBI Taxonomy" id="756272"/>
    <lineage>
        <taxon>Bacteria</taxon>
        <taxon>Pseudomonadati</taxon>
        <taxon>Planctomycetota</taxon>
        <taxon>Planctomycetia</taxon>
        <taxon>Planctomycetales</taxon>
        <taxon>Planctomycetaceae</taxon>
        <taxon>Rubinisphaera</taxon>
    </lineage>
</organism>
<reference evidence="2" key="1">
    <citation type="submission" date="2011-02" db="EMBL/GenBank/DDBJ databases">
        <title>The complete genome of Planctomyces brasiliensis DSM 5305.</title>
        <authorList>
            <person name="Lucas S."/>
            <person name="Copeland A."/>
            <person name="Lapidus A."/>
            <person name="Bruce D."/>
            <person name="Goodwin L."/>
            <person name="Pitluck S."/>
            <person name="Kyrpides N."/>
            <person name="Mavromatis K."/>
            <person name="Pagani I."/>
            <person name="Ivanova N."/>
            <person name="Ovchinnikova G."/>
            <person name="Lu M."/>
            <person name="Detter J.C."/>
            <person name="Han C."/>
            <person name="Land M."/>
            <person name="Hauser L."/>
            <person name="Markowitz V."/>
            <person name="Cheng J.-F."/>
            <person name="Hugenholtz P."/>
            <person name="Woyke T."/>
            <person name="Wu D."/>
            <person name="Tindall B."/>
            <person name="Pomrenke H.G."/>
            <person name="Brambilla E."/>
            <person name="Klenk H.-P."/>
            <person name="Eisen J.A."/>
        </authorList>
    </citation>
    <scope>NUCLEOTIDE SEQUENCE [LARGE SCALE GENOMIC DNA]</scope>
    <source>
        <strain evidence="2">ATCC 49424 / DSM 5305 / JCM 21570 / NBRC 103401 / IFAM 1448</strain>
    </source>
</reference>
<dbReference type="STRING" id="756272.Plabr_3501"/>
<evidence type="ECO:0000313" key="1">
    <source>
        <dbReference type="EMBL" id="ADY61098.1"/>
    </source>
</evidence>
<dbReference type="OrthoDB" id="215384at2"/>
<protein>
    <submittedName>
        <fullName evidence="1">Uncharacterized protein</fullName>
    </submittedName>
</protein>